<dbReference type="PANTHER" id="PTHR32467:SF211">
    <property type="entry name" value="AP2-LIKE ETHYLENE-RESPONSIVE TRANSCRIPTION FACTOR ANT"/>
    <property type="match status" value="1"/>
</dbReference>
<dbReference type="InterPro" id="IPR001471">
    <property type="entry name" value="AP2/ERF_dom"/>
</dbReference>
<dbReference type="SUPFAM" id="SSF54171">
    <property type="entry name" value="DNA-binding domain"/>
    <property type="match status" value="2"/>
</dbReference>
<feature type="compositionally biased region" description="Low complexity" evidence="7">
    <location>
        <begin position="419"/>
        <end position="435"/>
    </location>
</feature>
<evidence type="ECO:0000256" key="3">
    <source>
        <dbReference type="ARBA" id="ARBA00023015"/>
    </source>
</evidence>
<dbReference type="PRINTS" id="PR00367">
    <property type="entry name" value="ETHRSPELEMNT"/>
</dbReference>
<gene>
    <name evidence="9" type="ORF">FSB_LOCUS20620</name>
</gene>
<evidence type="ECO:0000256" key="7">
    <source>
        <dbReference type="SAM" id="MobiDB-lite"/>
    </source>
</evidence>
<dbReference type="PROSITE" id="PS51032">
    <property type="entry name" value="AP2_ERF"/>
    <property type="match status" value="2"/>
</dbReference>
<dbReference type="Gene3D" id="3.30.730.10">
    <property type="entry name" value="AP2/ERF domain"/>
    <property type="match status" value="2"/>
</dbReference>
<feature type="compositionally biased region" description="Low complexity" evidence="7">
    <location>
        <begin position="141"/>
        <end position="156"/>
    </location>
</feature>
<dbReference type="Pfam" id="PF00847">
    <property type="entry name" value="AP2"/>
    <property type="match status" value="2"/>
</dbReference>
<feature type="region of interest" description="Disordered" evidence="7">
    <location>
        <begin position="419"/>
        <end position="456"/>
    </location>
</feature>
<feature type="region of interest" description="Disordered" evidence="7">
    <location>
        <begin position="648"/>
        <end position="693"/>
    </location>
</feature>
<keyword evidence="6" id="KW-0539">Nucleus</keyword>
<evidence type="ECO:0000256" key="4">
    <source>
        <dbReference type="ARBA" id="ARBA00023125"/>
    </source>
</evidence>
<comment type="subcellular location">
    <subcellularLocation>
        <location evidence="1">Nucleus</location>
    </subcellularLocation>
</comment>
<evidence type="ECO:0000259" key="8">
    <source>
        <dbReference type="PROSITE" id="PS51032"/>
    </source>
</evidence>
<dbReference type="AlphaFoldDB" id="A0A2N9FZP1"/>
<feature type="compositionally biased region" description="Polar residues" evidence="7">
    <location>
        <begin position="683"/>
        <end position="693"/>
    </location>
</feature>
<evidence type="ECO:0000256" key="5">
    <source>
        <dbReference type="ARBA" id="ARBA00023163"/>
    </source>
</evidence>
<dbReference type="EMBL" id="OIVN01001335">
    <property type="protein sequence ID" value="SPC92738.1"/>
    <property type="molecule type" value="Genomic_DNA"/>
</dbReference>
<keyword evidence="4" id="KW-0238">DNA-binding</keyword>
<organism evidence="9">
    <name type="scientific">Fagus sylvatica</name>
    <name type="common">Beechnut</name>
    <dbReference type="NCBI Taxonomy" id="28930"/>
    <lineage>
        <taxon>Eukaryota</taxon>
        <taxon>Viridiplantae</taxon>
        <taxon>Streptophyta</taxon>
        <taxon>Embryophyta</taxon>
        <taxon>Tracheophyta</taxon>
        <taxon>Spermatophyta</taxon>
        <taxon>Magnoliopsida</taxon>
        <taxon>eudicotyledons</taxon>
        <taxon>Gunneridae</taxon>
        <taxon>Pentapetalae</taxon>
        <taxon>rosids</taxon>
        <taxon>fabids</taxon>
        <taxon>Fagales</taxon>
        <taxon>Fagaceae</taxon>
        <taxon>Fagus</taxon>
    </lineage>
</organism>
<feature type="compositionally biased region" description="Polar residues" evidence="7">
    <location>
        <begin position="658"/>
        <end position="674"/>
    </location>
</feature>
<proteinExistence type="predicted"/>
<dbReference type="GO" id="GO:0003700">
    <property type="term" value="F:DNA-binding transcription factor activity"/>
    <property type="evidence" value="ECO:0007669"/>
    <property type="project" value="InterPro"/>
</dbReference>
<sequence length="789" mass="87462">MVTVSKGALTRDRFAWYWSRRSKSGDPFGLPVVTAVMGLWIWSRLGLDLRWLNSCGGVFVGLWWPVMGLCWVCGGGGGGGGWEGFGLWLLGLYGCRPRQRQDSQSVTLPTPLVMKLAKNLYLVGKEATLTENMKSMENDDNNNSSNNNNNNNNNSNWLGFSLSPHMTMEVPSGPPNHHHHQTHPPPSASPTVSSAVPTSFFNSSPHLNNYGIYYGAEGENASFYSPLSSMPLKSDGSLCIMEALNRSQPQAMVTTTTTTPKLEDFFGSATMGTHHYESNDRGAAMILSLDSMFYSQNPNQETNNQNFLDHFEQNSRHQQQQPQQIQTQQYPYYSGFRNHEMLLHEPRETQFADCSLQLPTMGDDGIPGMKNWISTNYSANHSANHSVEQKMIGCMGDNGGESGTLGAMAYGDLQSLSLSMSPGSQSSSVSSQHVSPTVTDCTTMDTKKRGPEKVDQKPIVHRKSLDTFGQRTSQYRGVTRHRWTGRYEAHLWDNSCKKEGQSRKGRQGGYDLEEKAARAYDLAALKYWGPSTHINFPLENYQKELEEMKNMTRQEYVAHLRRKSSGFSRGASMYRGVTRHHQHGRWQARIGRVAGNKDLYLGTFSTQEEAAEAYDIAAIKFRGVNAVTNFDITRYNVERIMASSTLLGGEHAKRNKETGSSTIEPLNNPSTDHSCNGEPILSAHNNNDNYRTQSFSVSSDNIIQQEVEDSSAKMGTHFSNASSLVTSVSSSREASPDKTSLPVLLGLPPTASKLFTAPTGAINSWIPTAQIRPAHSIPHMPVFATWTDT</sequence>
<keyword evidence="3" id="KW-0805">Transcription regulation</keyword>
<dbReference type="InterPro" id="IPR016177">
    <property type="entry name" value="DNA-bd_dom_sf"/>
</dbReference>
<evidence type="ECO:0000256" key="2">
    <source>
        <dbReference type="ARBA" id="ARBA00022737"/>
    </source>
</evidence>
<dbReference type="PANTHER" id="PTHR32467">
    <property type="entry name" value="AP2-LIKE ETHYLENE-RESPONSIVE TRANSCRIPTION FACTOR"/>
    <property type="match status" value="1"/>
</dbReference>
<dbReference type="SMART" id="SM00380">
    <property type="entry name" value="AP2"/>
    <property type="match status" value="2"/>
</dbReference>
<name>A0A2N9FZP1_FAGSY</name>
<evidence type="ECO:0000256" key="6">
    <source>
        <dbReference type="ARBA" id="ARBA00023242"/>
    </source>
</evidence>
<evidence type="ECO:0000256" key="1">
    <source>
        <dbReference type="ARBA" id="ARBA00004123"/>
    </source>
</evidence>
<dbReference type="FunFam" id="3.30.730.10:FF:000003">
    <property type="entry name" value="AP2-like ethylene-responsive transcription factor ANT"/>
    <property type="match status" value="1"/>
</dbReference>
<accession>A0A2N9FZP1</accession>
<dbReference type="FunFam" id="3.30.730.10:FF:000002">
    <property type="entry name" value="AP2-like ethylene-responsive transcription factor"/>
    <property type="match status" value="1"/>
</dbReference>
<reference evidence="9" key="1">
    <citation type="submission" date="2018-02" db="EMBL/GenBank/DDBJ databases">
        <authorList>
            <person name="Cohen D.B."/>
            <person name="Kent A.D."/>
        </authorList>
    </citation>
    <scope>NUCLEOTIDE SEQUENCE</scope>
</reference>
<dbReference type="CDD" id="cd00018">
    <property type="entry name" value="AP2"/>
    <property type="match status" value="2"/>
</dbReference>
<feature type="domain" description="AP2/ERF" evidence="8">
    <location>
        <begin position="474"/>
        <end position="537"/>
    </location>
</feature>
<dbReference type="GO" id="GO:0005634">
    <property type="term" value="C:nucleus"/>
    <property type="evidence" value="ECO:0007669"/>
    <property type="project" value="UniProtKB-SubCell"/>
</dbReference>
<dbReference type="GO" id="GO:0003677">
    <property type="term" value="F:DNA binding"/>
    <property type="evidence" value="ECO:0007669"/>
    <property type="project" value="UniProtKB-KW"/>
</dbReference>
<feature type="domain" description="AP2/ERF" evidence="8">
    <location>
        <begin position="573"/>
        <end position="631"/>
    </location>
</feature>
<feature type="compositionally biased region" description="Basic and acidic residues" evidence="7">
    <location>
        <begin position="445"/>
        <end position="456"/>
    </location>
</feature>
<feature type="region of interest" description="Disordered" evidence="7">
    <location>
        <begin position="135"/>
        <end position="196"/>
    </location>
</feature>
<dbReference type="InterPro" id="IPR036955">
    <property type="entry name" value="AP2/ERF_dom_sf"/>
</dbReference>
<keyword evidence="2" id="KW-0677">Repeat</keyword>
<evidence type="ECO:0000313" key="9">
    <source>
        <dbReference type="EMBL" id="SPC92738.1"/>
    </source>
</evidence>
<protein>
    <recommendedName>
        <fullName evidence="8">AP2/ERF domain-containing protein</fullName>
    </recommendedName>
</protein>
<keyword evidence="5" id="KW-0804">Transcription</keyword>